<protein>
    <submittedName>
        <fullName evidence="1">Uncharacterized protein</fullName>
    </submittedName>
</protein>
<accession>A0ABX3CMX2</accession>
<dbReference type="Proteomes" id="UP000180194">
    <property type="component" value="Unassembled WGS sequence"/>
</dbReference>
<evidence type="ECO:0000313" key="1">
    <source>
        <dbReference type="EMBL" id="OHX44563.1"/>
    </source>
</evidence>
<comment type="caution">
    <text evidence="1">The sequence shown here is derived from an EMBL/GenBank/DDBJ whole genome shotgun (WGS) entry which is preliminary data.</text>
</comment>
<proteinExistence type="predicted"/>
<name>A0ABX3CMX2_9BACI</name>
<reference evidence="1 2" key="1">
    <citation type="submission" date="2016-07" db="EMBL/GenBank/DDBJ databases">
        <title>Bacillus oceanisediminis whole genome.</title>
        <authorList>
            <person name="Pal Y."/>
            <person name="Verma A."/>
            <person name="Mual P."/>
            <person name="Srinivasan K."/>
        </authorList>
    </citation>
    <scope>NUCLEOTIDE SEQUENCE [LARGE SCALE GENOMIC DNA]</scope>
    <source>
        <strain evidence="1 2">Bhandara28</strain>
    </source>
</reference>
<dbReference type="EMBL" id="MBRJ01000041">
    <property type="protein sequence ID" value="OHX44563.1"/>
    <property type="molecule type" value="Genomic_DNA"/>
</dbReference>
<organism evidence="1 2">
    <name type="scientific">Cytobacillus oceanisediminis</name>
    <dbReference type="NCBI Taxonomy" id="665099"/>
    <lineage>
        <taxon>Bacteria</taxon>
        <taxon>Bacillati</taxon>
        <taxon>Bacillota</taxon>
        <taxon>Bacilli</taxon>
        <taxon>Bacillales</taxon>
        <taxon>Bacillaceae</taxon>
        <taxon>Cytobacillus</taxon>
    </lineage>
</organism>
<sequence>MRPIHHLDASAVWELMRLANIVPHPCYQYVSRCSCKFCIYLSPQEMKTVSEMYPEEFQELVRMEESFGHTMRFEKKEPLPLLDFIKKANDENGQLALFELPVWHEE</sequence>
<evidence type="ECO:0000313" key="2">
    <source>
        <dbReference type="Proteomes" id="UP000180194"/>
    </source>
</evidence>
<gene>
    <name evidence="1" type="ORF">BBV17_25395</name>
</gene>
<keyword evidence="2" id="KW-1185">Reference proteome</keyword>